<proteinExistence type="inferred from homology"/>
<evidence type="ECO:0000313" key="14">
    <source>
        <dbReference type="Proteomes" id="UP000631114"/>
    </source>
</evidence>
<keyword evidence="4" id="KW-0349">Heme</keyword>
<dbReference type="Pfam" id="PF00067">
    <property type="entry name" value="p450"/>
    <property type="match status" value="1"/>
</dbReference>
<dbReference type="InterPro" id="IPR001128">
    <property type="entry name" value="Cyt_P450"/>
</dbReference>
<comment type="similarity">
    <text evidence="3">Belongs to the cytochrome P450 family.</text>
</comment>
<keyword evidence="5 12" id="KW-0812">Transmembrane</keyword>
<dbReference type="GO" id="GO:0016705">
    <property type="term" value="F:oxidoreductase activity, acting on paired donors, with incorporation or reduction of molecular oxygen"/>
    <property type="evidence" value="ECO:0007669"/>
    <property type="project" value="InterPro"/>
</dbReference>
<dbReference type="OrthoDB" id="2789670at2759"/>
<evidence type="ECO:0000256" key="1">
    <source>
        <dbReference type="ARBA" id="ARBA00001971"/>
    </source>
</evidence>
<evidence type="ECO:0000256" key="3">
    <source>
        <dbReference type="ARBA" id="ARBA00010617"/>
    </source>
</evidence>
<keyword evidence="6" id="KW-0479">Metal-binding</keyword>
<dbReference type="PANTHER" id="PTHR47944:SF18">
    <property type="entry name" value="FLAVONOID 3'-MONOOXYGENASE"/>
    <property type="match status" value="1"/>
</dbReference>
<comment type="caution">
    <text evidence="13">The sequence shown here is derived from an EMBL/GenBank/DDBJ whole genome shotgun (WGS) entry which is preliminary data.</text>
</comment>
<evidence type="ECO:0000256" key="11">
    <source>
        <dbReference type="ARBA" id="ARBA00023136"/>
    </source>
</evidence>
<evidence type="ECO:0000256" key="2">
    <source>
        <dbReference type="ARBA" id="ARBA00004167"/>
    </source>
</evidence>
<evidence type="ECO:0000256" key="7">
    <source>
        <dbReference type="ARBA" id="ARBA00022989"/>
    </source>
</evidence>
<dbReference type="GO" id="GO:0004497">
    <property type="term" value="F:monooxygenase activity"/>
    <property type="evidence" value="ECO:0007669"/>
    <property type="project" value="UniProtKB-KW"/>
</dbReference>
<dbReference type="GO" id="GO:0020037">
    <property type="term" value="F:heme binding"/>
    <property type="evidence" value="ECO:0007669"/>
    <property type="project" value="InterPro"/>
</dbReference>
<reference evidence="13 14" key="1">
    <citation type="submission" date="2020-10" db="EMBL/GenBank/DDBJ databases">
        <title>The Coptis chinensis genome and diversification of protoberbering-type alkaloids.</title>
        <authorList>
            <person name="Wang B."/>
            <person name="Shu S."/>
            <person name="Song C."/>
            <person name="Liu Y."/>
        </authorList>
    </citation>
    <scope>NUCLEOTIDE SEQUENCE [LARGE SCALE GENOMIC DNA]</scope>
    <source>
        <strain evidence="13">HL-2020</strain>
        <tissue evidence="13">Leaf</tissue>
    </source>
</reference>
<dbReference type="Proteomes" id="UP000631114">
    <property type="component" value="Unassembled WGS sequence"/>
</dbReference>
<keyword evidence="14" id="KW-1185">Reference proteome</keyword>
<comment type="subcellular location">
    <subcellularLocation>
        <location evidence="2">Membrane</location>
        <topology evidence="2">Single-pass membrane protein</topology>
    </subcellularLocation>
</comment>
<sequence length="346" mass="38614">MNLKESPNQLGDIPQLYLCIYIFLHLTLALNLPPKTRENTQVPLTMISFGLLLTTVLFGTVVCFFVITFLSRNPRNFPPGPVPWPIIGNLPHMGTVPHHSLAAMARTYGPLMHLRLGYVHVVVAQSADVAAKFLKFHDAKFSNRPPNSGAKYVAYNYQDMVFAPYGAKWRMLRKIANLHLFSAKALEDYRHVRQEEVAVLTNALMKSGSAPVNLGQLLTVCTTNSLARMMLGQKVFSDGGGDKQSDDFKQMVIELMVLAGVFNIGDFIPVLEWLDLQGVQARLKKLHIRFDAFLTKCIEDHNSKIKSGDIKHMDLLSTMIGMKEDADGVEGKLTDTNIKALLLVLH</sequence>
<evidence type="ECO:0000256" key="9">
    <source>
        <dbReference type="ARBA" id="ARBA00023004"/>
    </source>
</evidence>
<dbReference type="GO" id="GO:0005506">
    <property type="term" value="F:iron ion binding"/>
    <property type="evidence" value="ECO:0007669"/>
    <property type="project" value="InterPro"/>
</dbReference>
<organism evidence="13 14">
    <name type="scientific">Coptis chinensis</name>
    <dbReference type="NCBI Taxonomy" id="261450"/>
    <lineage>
        <taxon>Eukaryota</taxon>
        <taxon>Viridiplantae</taxon>
        <taxon>Streptophyta</taxon>
        <taxon>Embryophyta</taxon>
        <taxon>Tracheophyta</taxon>
        <taxon>Spermatophyta</taxon>
        <taxon>Magnoliopsida</taxon>
        <taxon>Ranunculales</taxon>
        <taxon>Ranunculaceae</taxon>
        <taxon>Coptidoideae</taxon>
        <taxon>Coptis</taxon>
    </lineage>
</organism>
<keyword evidence="8" id="KW-0560">Oxidoreductase</keyword>
<feature type="transmembrane region" description="Helical" evidence="12">
    <location>
        <begin position="15"/>
        <end position="32"/>
    </location>
</feature>
<feature type="transmembrane region" description="Helical" evidence="12">
    <location>
        <begin position="44"/>
        <end position="70"/>
    </location>
</feature>
<keyword evidence="11 12" id="KW-0472">Membrane</keyword>
<evidence type="ECO:0008006" key="15">
    <source>
        <dbReference type="Google" id="ProtNLM"/>
    </source>
</evidence>
<dbReference type="EMBL" id="JADFTS010000001">
    <property type="protein sequence ID" value="KAF9624199.1"/>
    <property type="molecule type" value="Genomic_DNA"/>
</dbReference>
<evidence type="ECO:0000256" key="10">
    <source>
        <dbReference type="ARBA" id="ARBA00023033"/>
    </source>
</evidence>
<gene>
    <name evidence="13" type="ORF">IFM89_008137</name>
</gene>
<protein>
    <recommendedName>
        <fullName evidence="15">Flavonoid 3'-hydroxylase</fullName>
    </recommendedName>
</protein>
<dbReference type="Gene3D" id="1.10.630.10">
    <property type="entry name" value="Cytochrome P450"/>
    <property type="match status" value="1"/>
</dbReference>
<evidence type="ECO:0000256" key="4">
    <source>
        <dbReference type="ARBA" id="ARBA00022617"/>
    </source>
</evidence>
<dbReference type="SUPFAM" id="SSF48264">
    <property type="entry name" value="Cytochrome P450"/>
    <property type="match status" value="1"/>
</dbReference>
<dbReference type="InterPro" id="IPR036396">
    <property type="entry name" value="Cyt_P450_sf"/>
</dbReference>
<evidence type="ECO:0000256" key="12">
    <source>
        <dbReference type="SAM" id="Phobius"/>
    </source>
</evidence>
<keyword evidence="9" id="KW-0408">Iron</keyword>
<keyword evidence="7 12" id="KW-1133">Transmembrane helix</keyword>
<keyword evidence="10" id="KW-0503">Monooxygenase</keyword>
<comment type="cofactor">
    <cofactor evidence="1">
        <name>heme</name>
        <dbReference type="ChEBI" id="CHEBI:30413"/>
    </cofactor>
</comment>
<dbReference type="GO" id="GO:0044550">
    <property type="term" value="P:secondary metabolite biosynthetic process"/>
    <property type="evidence" value="ECO:0007669"/>
    <property type="project" value="UniProtKB-ARBA"/>
</dbReference>
<evidence type="ECO:0000256" key="6">
    <source>
        <dbReference type="ARBA" id="ARBA00022723"/>
    </source>
</evidence>
<evidence type="ECO:0000313" key="13">
    <source>
        <dbReference type="EMBL" id="KAF9624199.1"/>
    </source>
</evidence>
<evidence type="ECO:0000256" key="5">
    <source>
        <dbReference type="ARBA" id="ARBA00022692"/>
    </source>
</evidence>
<name>A0A835IV16_9MAGN</name>
<evidence type="ECO:0000256" key="8">
    <source>
        <dbReference type="ARBA" id="ARBA00023002"/>
    </source>
</evidence>
<dbReference type="AlphaFoldDB" id="A0A835IV16"/>
<accession>A0A835IV16</accession>
<dbReference type="GO" id="GO:0016020">
    <property type="term" value="C:membrane"/>
    <property type="evidence" value="ECO:0007669"/>
    <property type="project" value="UniProtKB-SubCell"/>
</dbReference>
<dbReference type="PANTHER" id="PTHR47944">
    <property type="entry name" value="CYTOCHROME P450 98A9"/>
    <property type="match status" value="1"/>
</dbReference>